<name>A0A068SA12_9FUNG</name>
<accession>A0A068SA12</accession>
<evidence type="ECO:0000313" key="2">
    <source>
        <dbReference type="Proteomes" id="UP000027586"/>
    </source>
</evidence>
<sequence>MNVMRIIRILYDQKGYHSFFIHSTLLANMNNHQHPYTLETLHLLNDYEALVNLLQDRFDTSQITVPNNILYEILDRLIIRETRAETDEILRALLEFSRGSITVGDDQLVAVLSAIQATYQNVEYPQGITVYYIRSALFTKRELFTALTQYNNQYADHDFAEYILETIVQDHEQHPEDQVWLRYAGATAQQTPAERLEADILAAQVVGQRRFCNFYRVMHELYPLKQFNTYEIYTLRNQGIFGQRNDNYILLDSTERILIHLLDRAVILNSQPGGYFINYLPLAQDQAVVATIDVPRAGAYMNTTRQVVLPRTEVDPQLEQVVRNYHQLLQTHDPVLHQRMTDDYIQMLCHQALPHQNLLHQVTNQLHFAPLVIFAKDVTREDFNLARGFFEGSRSGTVTRDFLERALDTMHIEQQEAADQITRVCFFDLWPIPRHDYMWNEHIHYSGEILRILRPLVLVSMSFETARVTISNFHDRFSLTTANYSQVVGEPTIINYDERFDYENEPEEAHPQQDFYCVTIPHNHPGSANYGNVDPIFLRFMYLCWVRTMLVLDTCLDMLQDPNRQREPQAFTDILNAAKEEANVLRSNGQAERNRSLMQRNEGLAGGRTAEQLAAIGRQGLWSRILRYGRSAAQGSPERIRQFVALQRYGWPELQSCPSYNNDRQAFRQWFIYQMNDNVWILQSILRRSQDEGALIVEGLLPGQVQYLLNRCPRPEGWEEGDNTWIHVPELREAAMEAARIAFIERWGDLMPEQDPELARTRRNDYLATLGNTPFTRFDMCRVHVSSEKVRLRVIVNGEQRYETNGIYLLHMD</sequence>
<proteinExistence type="predicted"/>
<dbReference type="AlphaFoldDB" id="A0A068SA12"/>
<comment type="caution">
    <text evidence="1">The sequence shown here is derived from an EMBL/GenBank/DDBJ whole genome shotgun (WGS) entry which is preliminary data.</text>
</comment>
<evidence type="ECO:0000313" key="1">
    <source>
        <dbReference type="EMBL" id="CDH59129.1"/>
    </source>
</evidence>
<dbReference type="EMBL" id="CBTN010000065">
    <property type="protein sequence ID" value="CDH59129.1"/>
    <property type="molecule type" value="Genomic_DNA"/>
</dbReference>
<gene>
    <name evidence="1" type="ORF">LCOR_09958.1</name>
</gene>
<protein>
    <submittedName>
        <fullName evidence="1">Uncharacterized protein</fullName>
    </submittedName>
</protein>
<dbReference type="OrthoDB" id="2269179at2759"/>
<dbReference type="Proteomes" id="UP000027586">
    <property type="component" value="Unassembled WGS sequence"/>
</dbReference>
<organism evidence="1 2">
    <name type="scientific">Lichtheimia corymbifera JMRC:FSU:9682</name>
    <dbReference type="NCBI Taxonomy" id="1263082"/>
    <lineage>
        <taxon>Eukaryota</taxon>
        <taxon>Fungi</taxon>
        <taxon>Fungi incertae sedis</taxon>
        <taxon>Mucoromycota</taxon>
        <taxon>Mucoromycotina</taxon>
        <taxon>Mucoromycetes</taxon>
        <taxon>Mucorales</taxon>
        <taxon>Lichtheimiaceae</taxon>
        <taxon>Lichtheimia</taxon>
    </lineage>
</organism>
<dbReference type="VEuPathDB" id="FungiDB:LCOR_09958.1"/>
<reference evidence="1" key="1">
    <citation type="submission" date="2013-08" db="EMBL/GenBank/DDBJ databases">
        <title>Gene expansion shapes genome architecture in the human pathogen Lichtheimia corymbifera: an evolutionary genomics analysis in the ancient terrestrial Mucorales (Mucoromycotina).</title>
        <authorList>
            <person name="Schwartze V.U."/>
            <person name="Winter S."/>
            <person name="Shelest E."/>
            <person name="Marcet-Houben M."/>
            <person name="Horn F."/>
            <person name="Wehner S."/>
            <person name="Hoffmann K."/>
            <person name="Riege K."/>
            <person name="Sammeth M."/>
            <person name="Nowrousian M."/>
            <person name="Valiante V."/>
            <person name="Linde J."/>
            <person name="Jacobsen I.D."/>
            <person name="Marz M."/>
            <person name="Brakhage A.A."/>
            <person name="Gabaldon T."/>
            <person name="Bocker S."/>
            <person name="Voigt K."/>
        </authorList>
    </citation>
    <scope>NUCLEOTIDE SEQUENCE [LARGE SCALE GENOMIC DNA]</scope>
    <source>
        <strain evidence="1">FSU 9682</strain>
    </source>
</reference>
<keyword evidence="2" id="KW-1185">Reference proteome</keyword>